<dbReference type="Proteomes" id="UP000054549">
    <property type="component" value="Unassembled WGS sequence"/>
</dbReference>
<proteinExistence type="predicted"/>
<dbReference type="InParanoid" id="A0A0C2SZX4"/>
<accession>A0A0C2SZX4</accession>
<sequence>MFCGENYWVCRVVFGIMSIQVYFMHELVHFQSTTTHVHNDQTSRIPLAKLGVTYPENVRVSARGRHRAPPRHPIQVSPLEQADKKISALRDDLKTL</sequence>
<reference evidence="1 2" key="1">
    <citation type="submission" date="2014-04" db="EMBL/GenBank/DDBJ databases">
        <title>Evolutionary Origins and Diversification of the Mycorrhizal Mutualists.</title>
        <authorList>
            <consortium name="DOE Joint Genome Institute"/>
            <consortium name="Mycorrhizal Genomics Consortium"/>
            <person name="Kohler A."/>
            <person name="Kuo A."/>
            <person name="Nagy L.G."/>
            <person name="Floudas D."/>
            <person name="Copeland A."/>
            <person name="Barry K.W."/>
            <person name="Cichocki N."/>
            <person name="Veneault-Fourrey C."/>
            <person name="LaButti K."/>
            <person name="Lindquist E.A."/>
            <person name="Lipzen A."/>
            <person name="Lundell T."/>
            <person name="Morin E."/>
            <person name="Murat C."/>
            <person name="Riley R."/>
            <person name="Ohm R."/>
            <person name="Sun H."/>
            <person name="Tunlid A."/>
            <person name="Henrissat B."/>
            <person name="Grigoriev I.V."/>
            <person name="Hibbett D.S."/>
            <person name="Martin F."/>
        </authorList>
    </citation>
    <scope>NUCLEOTIDE SEQUENCE [LARGE SCALE GENOMIC DNA]</scope>
    <source>
        <strain evidence="1 2">Koide BX008</strain>
    </source>
</reference>
<evidence type="ECO:0000313" key="2">
    <source>
        <dbReference type="Proteomes" id="UP000054549"/>
    </source>
</evidence>
<dbReference type="EMBL" id="KN818226">
    <property type="protein sequence ID" value="KIL69080.1"/>
    <property type="molecule type" value="Genomic_DNA"/>
</dbReference>
<dbReference type="AlphaFoldDB" id="A0A0C2SZX4"/>
<evidence type="ECO:0000313" key="1">
    <source>
        <dbReference type="EMBL" id="KIL69080.1"/>
    </source>
</evidence>
<gene>
    <name evidence="1" type="ORF">M378DRAFT_764565</name>
</gene>
<organism evidence="1 2">
    <name type="scientific">Amanita muscaria (strain Koide BX008)</name>
    <dbReference type="NCBI Taxonomy" id="946122"/>
    <lineage>
        <taxon>Eukaryota</taxon>
        <taxon>Fungi</taxon>
        <taxon>Dikarya</taxon>
        <taxon>Basidiomycota</taxon>
        <taxon>Agaricomycotina</taxon>
        <taxon>Agaricomycetes</taxon>
        <taxon>Agaricomycetidae</taxon>
        <taxon>Agaricales</taxon>
        <taxon>Pluteineae</taxon>
        <taxon>Amanitaceae</taxon>
        <taxon>Amanita</taxon>
    </lineage>
</organism>
<dbReference type="HOGENOM" id="CLU_2359261_0_0_1"/>
<name>A0A0C2SZX4_AMAMK</name>
<keyword evidence="2" id="KW-1185">Reference proteome</keyword>
<protein>
    <submittedName>
        <fullName evidence="1">Uncharacterized protein</fullName>
    </submittedName>
</protein>